<evidence type="ECO:0000313" key="4">
    <source>
        <dbReference type="Proteomes" id="UP000014461"/>
    </source>
</evidence>
<evidence type="ECO:0000256" key="1">
    <source>
        <dbReference type="SAM" id="Coils"/>
    </source>
</evidence>
<dbReference type="AlphaFoldDB" id="R9PMC1"/>
<dbReference type="InterPro" id="IPR023614">
    <property type="entry name" value="Porin_dom_sf"/>
</dbReference>
<gene>
    <name evidence="3" type="ORF">AALB_2594</name>
</gene>
<feature type="chain" id="PRO_5004478829" description="Porin domain-containing protein" evidence="2">
    <location>
        <begin position="21"/>
        <end position="394"/>
    </location>
</feature>
<keyword evidence="2" id="KW-0732">Signal</keyword>
<dbReference type="Proteomes" id="UP000014461">
    <property type="component" value="Unassembled WGS sequence"/>
</dbReference>
<keyword evidence="1" id="KW-0175">Coiled coil</keyword>
<dbReference type="RefSeq" id="WP_016402281.1">
    <property type="nucleotide sequence ID" value="NZ_BARX01000017.1"/>
</dbReference>
<organism evidence="3 4">
    <name type="scientific">Agarivorans albus MKT 106</name>
    <dbReference type="NCBI Taxonomy" id="1331007"/>
    <lineage>
        <taxon>Bacteria</taxon>
        <taxon>Pseudomonadati</taxon>
        <taxon>Pseudomonadota</taxon>
        <taxon>Gammaproteobacteria</taxon>
        <taxon>Alteromonadales</taxon>
        <taxon>Alteromonadaceae</taxon>
        <taxon>Agarivorans</taxon>
    </lineage>
</organism>
<proteinExistence type="predicted"/>
<comment type="caution">
    <text evidence="3">The sequence shown here is derived from an EMBL/GenBank/DDBJ whole genome shotgun (WGS) entry which is preliminary data.</text>
</comment>
<sequence length="394" mass="43354">MDLRAWQALPICLLSGAVMADEALEQRVNDLEQEVQVLREQNQDNAFDRISFNGFYSVGINQANNNLGYAGSTDEYDFNNLTLVGLQGDFALADSTSVTVQLVARGEDDFSPDVEWAYLKHTFDNYITVRGGKLRLPMYMYSDYLEVGYAQPWARPPEEVYGFVPFNSFVGVDGSYDFEFDNSTLTVQGFWGQSEEDGTNYDDILGANLTWAIDDFTVRAVYGVTKITVDPSNQPDAQVLADKNKSDFLGAGFSYDNGSLLVVSEVTRATVEGEYSDVDSGYLTLGYRFGKAMPYGTVAGMKTQDDDERDGKFVCVSDCLSGSPGLLPTSYIYDGKRTSYSLGLRYDLLSNLAVKFDATLVNGFGDTNGLLESKVAGATEDSTTVYSIVFDGVF</sequence>
<dbReference type="STRING" id="1331007.AALB_2594"/>
<feature type="signal peptide" evidence="2">
    <location>
        <begin position="1"/>
        <end position="20"/>
    </location>
</feature>
<feature type="coiled-coil region" evidence="1">
    <location>
        <begin position="14"/>
        <end position="41"/>
    </location>
</feature>
<evidence type="ECO:0000256" key="2">
    <source>
        <dbReference type="SAM" id="SignalP"/>
    </source>
</evidence>
<reference evidence="3" key="1">
    <citation type="journal article" date="2013" name="Genome Announc.">
        <title>Draft Genome Sequence of Agarivorans albus Strain MKT 106T, an Agarolytic Marine Bacterium.</title>
        <authorList>
            <person name="Yasuike M."/>
            <person name="Nakamura Y."/>
            <person name="Kai W."/>
            <person name="Fujiwara A."/>
            <person name="Fukui Y."/>
            <person name="Satomi M."/>
            <person name="Sano M."/>
        </authorList>
    </citation>
    <scope>NUCLEOTIDE SEQUENCE [LARGE SCALE GENOMIC DNA]</scope>
</reference>
<dbReference type="SUPFAM" id="SSF56935">
    <property type="entry name" value="Porins"/>
    <property type="match status" value="1"/>
</dbReference>
<protein>
    <recommendedName>
        <fullName evidence="5">Porin domain-containing protein</fullName>
    </recommendedName>
</protein>
<accession>R9PMC1</accession>
<dbReference type="Gene3D" id="2.40.160.10">
    <property type="entry name" value="Porin"/>
    <property type="match status" value="1"/>
</dbReference>
<evidence type="ECO:0000313" key="3">
    <source>
        <dbReference type="EMBL" id="GAD02514.1"/>
    </source>
</evidence>
<evidence type="ECO:0008006" key="5">
    <source>
        <dbReference type="Google" id="ProtNLM"/>
    </source>
</evidence>
<keyword evidence="4" id="KW-1185">Reference proteome</keyword>
<name>R9PMC1_AGAAL</name>
<dbReference type="OrthoDB" id="197869at2"/>
<dbReference type="EMBL" id="BARX01000017">
    <property type="protein sequence ID" value="GAD02514.1"/>
    <property type="molecule type" value="Genomic_DNA"/>
</dbReference>